<dbReference type="Gene3D" id="3.40.50.1820">
    <property type="entry name" value="alpha/beta hydrolase"/>
    <property type="match status" value="1"/>
</dbReference>
<dbReference type="InterPro" id="IPR000873">
    <property type="entry name" value="AMP-dep_synth/lig_dom"/>
</dbReference>
<dbReference type="InterPro" id="IPR001031">
    <property type="entry name" value="Thioesterase"/>
</dbReference>
<dbReference type="Pfam" id="PF00975">
    <property type="entry name" value="Thioesterase"/>
    <property type="match status" value="1"/>
</dbReference>
<dbReference type="PROSITE" id="PS50075">
    <property type="entry name" value="CARRIER"/>
    <property type="match status" value="1"/>
</dbReference>
<accession>A0AAU8M0W6</accession>
<evidence type="ECO:0000256" key="1">
    <source>
        <dbReference type="ARBA" id="ARBA00022450"/>
    </source>
</evidence>
<dbReference type="SMART" id="SM00823">
    <property type="entry name" value="PKS_PP"/>
    <property type="match status" value="1"/>
</dbReference>
<dbReference type="InterPro" id="IPR045851">
    <property type="entry name" value="AMP-bd_C_sf"/>
</dbReference>
<reference evidence="4" key="2">
    <citation type="submission" date="2024-06" db="EMBL/GenBank/DDBJ databases">
        <authorList>
            <person name="Plum-Jensen L.E."/>
            <person name="Schramm A."/>
            <person name="Marshall I.P.G."/>
        </authorList>
    </citation>
    <scope>NUCLEOTIDE SEQUENCE</scope>
    <source>
        <strain evidence="4">Rat1</strain>
    </source>
</reference>
<keyword evidence="1" id="KW-0596">Phosphopantetheine</keyword>
<dbReference type="SUPFAM" id="SSF47336">
    <property type="entry name" value="ACP-like"/>
    <property type="match status" value="1"/>
</dbReference>
<evidence type="ECO:0000313" key="4">
    <source>
        <dbReference type="EMBL" id="XCN75492.1"/>
    </source>
</evidence>
<dbReference type="GO" id="GO:0043041">
    <property type="term" value="P:amino acid activation for nonribosomal peptide biosynthetic process"/>
    <property type="evidence" value="ECO:0007669"/>
    <property type="project" value="TreeGrafter"/>
</dbReference>
<dbReference type="GO" id="GO:0072330">
    <property type="term" value="P:monocarboxylic acid biosynthetic process"/>
    <property type="evidence" value="ECO:0007669"/>
    <property type="project" value="UniProtKB-ARBA"/>
</dbReference>
<name>A0AAU8M0W6_9BACT</name>
<dbReference type="PANTHER" id="PTHR45527:SF1">
    <property type="entry name" value="FATTY ACID SYNTHASE"/>
    <property type="match status" value="1"/>
</dbReference>
<dbReference type="KEGG" id="eaj:Q3M24_22085"/>
<dbReference type="PANTHER" id="PTHR45527">
    <property type="entry name" value="NONRIBOSOMAL PEPTIDE SYNTHETASE"/>
    <property type="match status" value="1"/>
</dbReference>
<dbReference type="Pfam" id="PF00550">
    <property type="entry name" value="PP-binding"/>
    <property type="match status" value="1"/>
</dbReference>
<dbReference type="InterPro" id="IPR009081">
    <property type="entry name" value="PP-bd_ACP"/>
</dbReference>
<organism evidence="4">
    <name type="scientific">Candidatus Electrothrix aestuarii</name>
    <dbReference type="NCBI Taxonomy" id="3062594"/>
    <lineage>
        <taxon>Bacteria</taxon>
        <taxon>Pseudomonadati</taxon>
        <taxon>Thermodesulfobacteriota</taxon>
        <taxon>Desulfobulbia</taxon>
        <taxon>Desulfobulbales</taxon>
        <taxon>Desulfobulbaceae</taxon>
        <taxon>Candidatus Electrothrix</taxon>
    </lineage>
</organism>
<keyword evidence="2" id="KW-0597">Phosphoprotein</keyword>
<evidence type="ECO:0000256" key="2">
    <source>
        <dbReference type="ARBA" id="ARBA00022553"/>
    </source>
</evidence>
<dbReference type="SUPFAM" id="SSF56801">
    <property type="entry name" value="Acetyl-CoA synthetase-like"/>
    <property type="match status" value="1"/>
</dbReference>
<dbReference type="InterPro" id="IPR020802">
    <property type="entry name" value="TesA-like"/>
</dbReference>
<dbReference type="GO" id="GO:0044550">
    <property type="term" value="P:secondary metabolite biosynthetic process"/>
    <property type="evidence" value="ECO:0007669"/>
    <property type="project" value="TreeGrafter"/>
</dbReference>
<evidence type="ECO:0000259" key="3">
    <source>
        <dbReference type="PROSITE" id="PS50075"/>
    </source>
</evidence>
<dbReference type="EMBL" id="CP159373">
    <property type="protein sequence ID" value="XCN75492.1"/>
    <property type="molecule type" value="Genomic_DNA"/>
</dbReference>
<dbReference type="FunFam" id="1.10.1200.10:FF:000016">
    <property type="entry name" value="Non-ribosomal peptide synthase"/>
    <property type="match status" value="1"/>
</dbReference>
<dbReference type="InterPro" id="IPR025110">
    <property type="entry name" value="AMP-bd_C"/>
</dbReference>
<dbReference type="Gene3D" id="2.30.38.10">
    <property type="entry name" value="Luciferase, Domain 3"/>
    <property type="match status" value="1"/>
</dbReference>
<dbReference type="CDD" id="cd05930">
    <property type="entry name" value="A_NRPS"/>
    <property type="match status" value="1"/>
</dbReference>
<dbReference type="Pfam" id="PF13193">
    <property type="entry name" value="AMP-binding_C"/>
    <property type="match status" value="1"/>
</dbReference>
<dbReference type="AlphaFoldDB" id="A0AAU8M0W6"/>
<protein>
    <submittedName>
        <fullName evidence="4">AMP-binding protein</fullName>
    </submittedName>
</protein>
<dbReference type="Gene3D" id="3.40.50.980">
    <property type="match status" value="1"/>
</dbReference>
<feature type="domain" description="Carrier" evidence="3">
    <location>
        <begin position="336"/>
        <end position="411"/>
    </location>
</feature>
<dbReference type="InterPro" id="IPR036736">
    <property type="entry name" value="ACP-like_sf"/>
</dbReference>
<dbReference type="SUPFAM" id="SSF53474">
    <property type="entry name" value="alpha/beta-Hydrolases"/>
    <property type="match status" value="1"/>
</dbReference>
<dbReference type="InterPro" id="IPR029058">
    <property type="entry name" value="AB_hydrolase_fold"/>
</dbReference>
<dbReference type="SMART" id="SM00824">
    <property type="entry name" value="PKS_TE"/>
    <property type="match status" value="1"/>
</dbReference>
<proteinExistence type="predicted"/>
<dbReference type="FunFam" id="2.30.38.10:FF:000001">
    <property type="entry name" value="Non-ribosomal peptide synthetase PvdI"/>
    <property type="match status" value="1"/>
</dbReference>
<dbReference type="Gene3D" id="3.30.300.30">
    <property type="match status" value="1"/>
</dbReference>
<dbReference type="FunFam" id="3.30.300.30:FF:000010">
    <property type="entry name" value="Enterobactin synthetase component F"/>
    <property type="match status" value="1"/>
</dbReference>
<dbReference type="Gene3D" id="1.10.1200.10">
    <property type="entry name" value="ACP-like"/>
    <property type="match status" value="1"/>
</dbReference>
<reference evidence="4" key="1">
    <citation type="journal article" date="2024" name="Syst. Appl. Microbiol.">
        <title>First single-strain enrichments of Electrothrix cable bacteria, description of E. aestuarii sp. nov. and E. rattekaaiensis sp. nov., and proposal of a cable bacteria taxonomy following the rules of the SeqCode.</title>
        <authorList>
            <person name="Plum-Jensen L.E."/>
            <person name="Schramm A."/>
            <person name="Marshall I.P.G."/>
        </authorList>
    </citation>
    <scope>NUCLEOTIDE SEQUENCE</scope>
    <source>
        <strain evidence="4">Rat1</strain>
    </source>
</reference>
<dbReference type="GO" id="GO:0031177">
    <property type="term" value="F:phosphopantetheine binding"/>
    <property type="evidence" value="ECO:0007669"/>
    <property type="project" value="InterPro"/>
</dbReference>
<dbReference type="Pfam" id="PF00501">
    <property type="entry name" value="AMP-binding"/>
    <property type="match status" value="1"/>
</dbReference>
<dbReference type="GO" id="GO:0005737">
    <property type="term" value="C:cytoplasm"/>
    <property type="evidence" value="ECO:0007669"/>
    <property type="project" value="TreeGrafter"/>
</dbReference>
<dbReference type="InterPro" id="IPR020806">
    <property type="entry name" value="PKS_PP-bd"/>
</dbReference>
<gene>
    <name evidence="4" type="ORF">Q3M24_22085</name>
</gene>
<sequence>MTSHPDPFNGAAVSPFSFDVAAWEFFSVLCFGGALHILQREQFIDPENLAGYISTWQIHSAYIPPALLADLRRHLRHSEWSLHRLLVGVESIRQGLLQDYRDLAGDSTFHIINGYGPTEAAICSSFHVFQEAVERDGNTPIGRPIANTRIYILDANLHPLPPGIPGELCIAGAGLARGYLNRPDLTTEKFIELKIFGKTERIYRTGDLARWRTDGNLEYLGRMDHQVKLRGFRIELGEIEAALTKHESVSEAVVVLHEREGNKSLAAYLTVSADADMDAAALTAELRVFLKESLPEYMIPASFTVLEKLPFTPNGKIDRKNLPEPDEQFSHASRMPPRDITELRLLGLWQEVLGTDAPGIHDSFFDSGGHSLLAVRLMGRIQKEFGIRLPLSLLFQHPTVARLAAHLREPKPDTTAWSTCIRVSDRGDEPPIYLLPGAVGSVLYLQPLTAALGGEQPIYVLQTPGLHGEAPVPEKVEDLAAAHIAALRREQPRGPYRLIGHSSGGRAAFEMARRLEEQGECVAFLGILDTNAPDPEQPAQENEDSDEYWLWNLALVFGELIGRDLDITSEELRALNNSEAALNRTLEAFLRHELLAPDADAEQLKCWMQVYRASVLGHSGYVGGRVNCPVHLFRAQERLAAAGAEEMPEDNRPDWGWSDCTQAKAVEISVPGNHASMMALPHVRHLADAIRPFLRETK</sequence>